<dbReference type="InterPro" id="IPR019270">
    <property type="entry name" value="DUF2283"/>
</dbReference>
<dbReference type="PANTHER" id="PTHR37029:SF1">
    <property type="entry name" value="SSR1768 PROTEIN"/>
    <property type="match status" value="1"/>
</dbReference>
<organism evidence="1 2">
    <name type="scientific">Candidatus Argoarchaeum ethanivorans</name>
    <dbReference type="NCBI Taxonomy" id="2608793"/>
    <lineage>
        <taxon>Archaea</taxon>
        <taxon>Methanobacteriati</taxon>
        <taxon>Methanobacteriota</taxon>
        <taxon>Stenosarchaea group</taxon>
        <taxon>Methanomicrobia</taxon>
        <taxon>Methanosarcinales</taxon>
        <taxon>Methanosarcinales incertae sedis</taxon>
        <taxon>GOM Arc I cluster</taxon>
        <taxon>Candidatus Argoarchaeum</taxon>
    </lineage>
</organism>
<accession>A0A811TBM8</accession>
<gene>
    <name evidence="1" type="ORF">EMLJLAPB_00229</name>
</gene>
<comment type="caution">
    <text evidence="1">The sequence shown here is derived from an EMBL/GenBank/DDBJ whole genome shotgun (WGS) entry which is preliminary data.</text>
</comment>
<evidence type="ECO:0008006" key="3">
    <source>
        <dbReference type="Google" id="ProtNLM"/>
    </source>
</evidence>
<proteinExistence type="predicted"/>
<dbReference type="PANTHER" id="PTHR37029">
    <property type="entry name" value="SSR1768 PROTEIN"/>
    <property type="match status" value="1"/>
</dbReference>
<dbReference type="Pfam" id="PF10049">
    <property type="entry name" value="DUF2283"/>
    <property type="match status" value="1"/>
</dbReference>
<dbReference type="Proteomes" id="UP000634805">
    <property type="component" value="Unassembled WGS sequence"/>
</dbReference>
<dbReference type="AlphaFoldDB" id="A0A811TBM8"/>
<evidence type="ECO:0000313" key="2">
    <source>
        <dbReference type="Proteomes" id="UP000634805"/>
    </source>
</evidence>
<protein>
    <recommendedName>
        <fullName evidence="3">DUF2283 domain-containing protein</fullName>
    </recommendedName>
</protein>
<sequence length="71" mass="8150">MEIKYLEDIDILNIELERGEFEYSKEVAEGVIVDIGKEGEILGIEIIDAKRRLKEDPENKIAKKYATGIRV</sequence>
<reference evidence="1" key="1">
    <citation type="submission" date="2020-10" db="EMBL/GenBank/DDBJ databases">
        <authorList>
            <person name="Hahn C.J."/>
            <person name="Laso-Perez R."/>
            <person name="Vulcano F."/>
            <person name="Vaziourakis K.-M."/>
            <person name="Stokke R."/>
            <person name="Steen I.H."/>
            <person name="Teske A."/>
            <person name="Boetius A."/>
            <person name="Liebeke M."/>
            <person name="Amann R."/>
            <person name="Knittel K."/>
        </authorList>
    </citation>
    <scope>NUCLEOTIDE SEQUENCE</scope>
    <source>
        <strain evidence="1">Gfbio:e3339647-f889-4370-9287-4fb5cb688e4c:AG392D22_GoMArc1</strain>
    </source>
</reference>
<evidence type="ECO:0000313" key="1">
    <source>
        <dbReference type="EMBL" id="CAD6492175.1"/>
    </source>
</evidence>
<dbReference type="EMBL" id="CAJHIS010000004">
    <property type="protein sequence ID" value="CAD6492175.1"/>
    <property type="molecule type" value="Genomic_DNA"/>
</dbReference>
<name>A0A811TBM8_9EURY</name>